<evidence type="ECO:0000256" key="1">
    <source>
        <dbReference type="SAM" id="Phobius"/>
    </source>
</evidence>
<organism evidence="3 4">
    <name type="scientific">Bacillus salipaludis</name>
    <dbReference type="NCBI Taxonomy" id="2547811"/>
    <lineage>
        <taxon>Bacteria</taxon>
        <taxon>Bacillati</taxon>
        <taxon>Bacillota</taxon>
        <taxon>Bacilli</taxon>
        <taxon>Bacillales</taxon>
        <taxon>Bacillaceae</taxon>
        <taxon>Bacillus</taxon>
    </lineage>
</organism>
<reference evidence="3 4" key="1">
    <citation type="submission" date="2019-03" db="EMBL/GenBank/DDBJ databases">
        <title>Bacillus niacini sp. nov. a Nicotinate-Metabolizing Mesophile Isolated from Soil.</title>
        <authorList>
            <person name="Zhang G."/>
        </authorList>
    </citation>
    <scope>NUCLEOTIDE SEQUENCE [LARGE SCALE GENOMIC DNA]</scope>
    <source>
        <strain evidence="3 4">WN066</strain>
    </source>
</reference>
<keyword evidence="1" id="KW-1133">Transmembrane helix</keyword>
<dbReference type="GO" id="GO:0016787">
    <property type="term" value="F:hydrolase activity"/>
    <property type="evidence" value="ECO:0007669"/>
    <property type="project" value="UniProtKB-KW"/>
</dbReference>
<dbReference type="SUPFAM" id="SSF53474">
    <property type="entry name" value="alpha/beta-Hydrolases"/>
    <property type="match status" value="1"/>
</dbReference>
<dbReference type="Proteomes" id="UP000295132">
    <property type="component" value="Unassembled WGS sequence"/>
</dbReference>
<dbReference type="EMBL" id="SMYO01000023">
    <property type="protein sequence ID" value="TDK56349.1"/>
    <property type="molecule type" value="Genomic_DNA"/>
</dbReference>
<dbReference type="PANTHER" id="PTHR43358">
    <property type="entry name" value="ALPHA/BETA-HYDROLASE"/>
    <property type="match status" value="1"/>
</dbReference>
<dbReference type="Pfam" id="PF00561">
    <property type="entry name" value="Abhydrolase_1"/>
    <property type="match status" value="1"/>
</dbReference>
<evidence type="ECO:0000313" key="4">
    <source>
        <dbReference type="Proteomes" id="UP000295132"/>
    </source>
</evidence>
<dbReference type="InterPro" id="IPR052920">
    <property type="entry name" value="DNA-binding_regulatory"/>
</dbReference>
<dbReference type="InterPro" id="IPR000073">
    <property type="entry name" value="AB_hydrolase_1"/>
</dbReference>
<dbReference type="Gene3D" id="3.40.50.1820">
    <property type="entry name" value="alpha/beta hydrolase"/>
    <property type="match status" value="1"/>
</dbReference>
<feature type="transmembrane region" description="Helical" evidence="1">
    <location>
        <begin position="23"/>
        <end position="45"/>
    </location>
</feature>
<gene>
    <name evidence="3" type="ORF">E2K98_26810</name>
</gene>
<name>A0A4R5VJG3_9BACI</name>
<protein>
    <submittedName>
        <fullName evidence="3">Alpha/beta hydrolase</fullName>
    </submittedName>
</protein>
<keyword evidence="1" id="KW-0812">Transmembrane</keyword>
<keyword evidence="3" id="KW-0378">Hydrolase</keyword>
<evidence type="ECO:0000313" key="3">
    <source>
        <dbReference type="EMBL" id="TDK56349.1"/>
    </source>
</evidence>
<feature type="domain" description="AB hydrolase-1" evidence="2">
    <location>
        <begin position="94"/>
        <end position="212"/>
    </location>
</feature>
<dbReference type="InterPro" id="IPR029058">
    <property type="entry name" value="AB_hydrolase_fold"/>
</dbReference>
<evidence type="ECO:0000259" key="2">
    <source>
        <dbReference type="Pfam" id="PF00561"/>
    </source>
</evidence>
<dbReference type="AlphaFoldDB" id="A0A4R5VJG3"/>
<proteinExistence type="predicted"/>
<sequence length="318" mass="36091">MNEKRKEELILSEEKKSKKGKSLWGPLLAAPAVFFLAPLGIGLYLTHPFPAKTTKNPKDYGLTFEEIEFFSRKDQVRLSGWWIPAASKQSSKTVITAHGYMNERAMEGIDGLQLAKALSKQGYNVLMFDFRNAGKSKGRTTGLGFFEKHDLYAAIEYSIQKKKQKKLALLGWSMGASTALIVGCEHPAVSAVIADSPFSDLEAFLKENLSYWSKLPKKPFTPIIYHSMRKLLKIDPTEVSPINNVKNTKGKSFLLIHSKTDEAIPYTESEKLIQSISPDNTRELWLTEDGDHIHSYLLNKEEYERRVLRFLNKYLKLA</sequence>
<keyword evidence="1" id="KW-0472">Membrane</keyword>
<dbReference type="PANTHER" id="PTHR43358:SF4">
    <property type="entry name" value="ALPHA_BETA HYDROLASE FOLD-1 DOMAIN-CONTAINING PROTEIN"/>
    <property type="match status" value="1"/>
</dbReference>
<comment type="caution">
    <text evidence="3">The sequence shown here is derived from an EMBL/GenBank/DDBJ whole genome shotgun (WGS) entry which is preliminary data.</text>
</comment>
<accession>A0A4R5VJG3</accession>